<dbReference type="InterPro" id="IPR005467">
    <property type="entry name" value="His_kinase_dom"/>
</dbReference>
<comment type="caution">
    <text evidence="13">The sequence shown here is derived from an EMBL/GenBank/DDBJ whole genome shotgun (WGS) entry which is preliminary data.</text>
</comment>
<organism evidence="13 14">
    <name type="scientific">Gomphosphaeria aponina SAG 52.96 = DSM 107014</name>
    <dbReference type="NCBI Taxonomy" id="1521640"/>
    <lineage>
        <taxon>Bacteria</taxon>
        <taxon>Bacillati</taxon>
        <taxon>Cyanobacteriota</taxon>
        <taxon>Cyanophyceae</taxon>
        <taxon>Oscillatoriophycideae</taxon>
        <taxon>Chroococcales</taxon>
        <taxon>Gomphosphaeriaceae</taxon>
        <taxon>Gomphosphaeria</taxon>
    </lineage>
</organism>
<keyword evidence="4" id="KW-0597">Phosphoprotein</keyword>
<name>A0A941GPY0_9CHRO</name>
<dbReference type="PRINTS" id="PR00344">
    <property type="entry name" value="BCTRLSENSOR"/>
</dbReference>
<dbReference type="InterPro" id="IPR013656">
    <property type="entry name" value="PAS_4"/>
</dbReference>
<dbReference type="EC" id="2.7.13.3" evidence="3"/>
<comment type="catalytic activity">
    <reaction evidence="1">
        <text>ATP + protein L-histidine = ADP + protein N-phospho-L-histidine.</text>
        <dbReference type="EC" id="2.7.13.3"/>
    </reaction>
</comment>
<dbReference type="PROSITE" id="PS50046">
    <property type="entry name" value="PHYTOCHROME_2"/>
    <property type="match status" value="1"/>
</dbReference>
<feature type="domain" description="PAS" evidence="11">
    <location>
        <begin position="876"/>
        <end position="946"/>
    </location>
</feature>
<dbReference type="SUPFAM" id="SSF55874">
    <property type="entry name" value="ATPase domain of HSP90 chaperone/DNA topoisomerase II/histidine kinase"/>
    <property type="match status" value="1"/>
</dbReference>
<dbReference type="SMART" id="SM00387">
    <property type="entry name" value="HATPase_c"/>
    <property type="match status" value="1"/>
</dbReference>
<accession>A0A941GPY0</accession>
<feature type="domain" description="PAC" evidence="12">
    <location>
        <begin position="702"/>
        <end position="758"/>
    </location>
</feature>
<dbReference type="InterPro" id="IPR036097">
    <property type="entry name" value="HisK_dim/P_sf"/>
</dbReference>
<dbReference type="EMBL" id="JADQBC010000013">
    <property type="protein sequence ID" value="MBR8826861.1"/>
    <property type="molecule type" value="Genomic_DNA"/>
</dbReference>
<feature type="domain" description="PAC" evidence="12">
    <location>
        <begin position="950"/>
        <end position="1002"/>
    </location>
</feature>
<dbReference type="GO" id="GO:0000155">
    <property type="term" value="F:phosphorelay sensor kinase activity"/>
    <property type="evidence" value="ECO:0007669"/>
    <property type="project" value="InterPro"/>
</dbReference>
<feature type="domain" description="Histidine kinase" evidence="10">
    <location>
        <begin position="1148"/>
        <end position="1363"/>
    </location>
</feature>
<dbReference type="CDD" id="cd00082">
    <property type="entry name" value="HisKA"/>
    <property type="match status" value="1"/>
</dbReference>
<dbReference type="Pfam" id="PF02518">
    <property type="entry name" value="HATPase_c"/>
    <property type="match status" value="1"/>
</dbReference>
<dbReference type="SMART" id="SM00091">
    <property type="entry name" value="PAS"/>
    <property type="match status" value="6"/>
</dbReference>
<dbReference type="InterPro" id="IPR013655">
    <property type="entry name" value="PAS_fold_3"/>
</dbReference>
<evidence type="ECO:0000259" key="12">
    <source>
        <dbReference type="PROSITE" id="PS50113"/>
    </source>
</evidence>
<evidence type="ECO:0000259" key="9">
    <source>
        <dbReference type="PROSITE" id="PS50046"/>
    </source>
</evidence>
<dbReference type="FunFam" id="3.30.565.10:FF:000006">
    <property type="entry name" value="Sensor histidine kinase WalK"/>
    <property type="match status" value="1"/>
</dbReference>
<dbReference type="InterPro" id="IPR004358">
    <property type="entry name" value="Sig_transdc_His_kin-like_C"/>
</dbReference>
<feature type="domain" description="PAC" evidence="12">
    <location>
        <begin position="1078"/>
        <end position="1130"/>
    </location>
</feature>
<dbReference type="Proteomes" id="UP000767446">
    <property type="component" value="Unassembled WGS sequence"/>
</dbReference>
<dbReference type="Pfam" id="PF00512">
    <property type="entry name" value="HisKA"/>
    <property type="match status" value="1"/>
</dbReference>
<dbReference type="Gene3D" id="3.30.450.40">
    <property type="match status" value="2"/>
</dbReference>
<dbReference type="SUPFAM" id="SSF55785">
    <property type="entry name" value="PYP-like sensor domain (PAS domain)"/>
    <property type="match status" value="6"/>
</dbReference>
<feature type="domain" description="Phytochrome chromophore attachment site" evidence="9">
    <location>
        <begin position="206"/>
        <end position="347"/>
    </location>
</feature>
<dbReference type="Gene3D" id="1.10.287.130">
    <property type="match status" value="1"/>
</dbReference>
<dbReference type="Gene3D" id="3.30.450.20">
    <property type="entry name" value="PAS domain"/>
    <property type="match status" value="7"/>
</dbReference>
<evidence type="ECO:0000313" key="13">
    <source>
        <dbReference type="EMBL" id="MBR8826861.1"/>
    </source>
</evidence>
<evidence type="ECO:0000256" key="5">
    <source>
        <dbReference type="ARBA" id="ARBA00022679"/>
    </source>
</evidence>
<feature type="domain" description="PAC" evidence="12">
    <location>
        <begin position="579"/>
        <end position="629"/>
    </location>
</feature>
<feature type="coiled-coil region" evidence="8">
    <location>
        <begin position="361"/>
        <end position="399"/>
    </location>
</feature>
<evidence type="ECO:0000313" key="14">
    <source>
        <dbReference type="Proteomes" id="UP000767446"/>
    </source>
</evidence>
<evidence type="ECO:0000256" key="4">
    <source>
        <dbReference type="ARBA" id="ARBA00022553"/>
    </source>
</evidence>
<keyword evidence="6" id="KW-0418">Kinase</keyword>
<dbReference type="InterPro" id="IPR052162">
    <property type="entry name" value="Sensor_kinase/Photoreceptor"/>
</dbReference>
<feature type="domain" description="PAS" evidence="11">
    <location>
        <begin position="413"/>
        <end position="444"/>
    </location>
</feature>
<dbReference type="Pfam" id="PF01590">
    <property type="entry name" value="GAF"/>
    <property type="match status" value="2"/>
</dbReference>
<dbReference type="InterPro" id="IPR013767">
    <property type="entry name" value="PAS_fold"/>
</dbReference>
<evidence type="ECO:0000256" key="1">
    <source>
        <dbReference type="ARBA" id="ARBA00000085"/>
    </source>
</evidence>
<keyword evidence="5" id="KW-0808">Transferase</keyword>
<dbReference type="GO" id="GO:0006355">
    <property type="term" value="P:regulation of DNA-templated transcription"/>
    <property type="evidence" value="ECO:0007669"/>
    <property type="project" value="InterPro"/>
</dbReference>
<dbReference type="InterPro" id="IPR035965">
    <property type="entry name" value="PAS-like_dom_sf"/>
</dbReference>
<dbReference type="SMART" id="SM00086">
    <property type="entry name" value="PAC"/>
    <property type="match status" value="6"/>
</dbReference>
<sequence>MFNKEVEGEALLQEVKLPQKLERAIGNLNLNLGAKKGVEFFQCLVQNLASALEVEYAFVGKVIQSVPEKIRTIAVGNGGAIVDNFEYELAHTPCEHILQKKPGNVCIYEGKIKQKFPEDYLLGEMGAESYLGVPLFNGKGEVIGLIAVLSCQPLKHPQLAQEILSFFAFRGAAELERQEEEEKFNVLLARERIIKQTALHIHQSLNLGDILETTVAEIRAILNCDRVLVYQLATDFSGRVVAESVGEGWRKIFGVKIEDSCYTDQLLSNYYKGVKTAINNIERVDLTASYRQLLQEFQVKANLVIPVVIKKSAAEGYLWGWLIAHQCSAPREWQESEFLLLEQLAVQLAIAIQQSHTYEQVQRELIKRKAVEKALRKLNEALEERVAKKTNELRQINEELSYQKQALDQMALVSITDRRGMITYVNEKFCEVSQYAAGEIIGKNNRIINSGYHDQSFFRELWQTIIQGKLWRGEIKNKRKDGSYYWVDLTIVPFVDEWGKAFQYLAISFEITERKNAEVKVIESEEKLNKLITNMAEGILVVNQGGLIRFVNPMVTRLLGYSQEELLNVHFGIPLESSEYQEIQLICKDHRAIFVDLRVTTINWEGELAYLASIRDITERKEVEEKLRRSRKFLQLVMDNIPQFIFWKDCNSVYLGCNQNFALSAGLKKPEDIVGKTDYELPWTKAESDFYRACDRRVMQNNKSAFNLIETQRTLEGKTIWLDTNKIPLHDEFEQVIGVLGTYENITYRKEAEEKLQQQLAAIEAAVDGIAILVGDTYMYLNQAHVKMFDYESAEELMGKTWRELYPPEEITRFEQMVLPLLFQKKEWRGEATGKRKNGSTFAQEISLTLTDNGNIICVCQDISERKEIEAQIRQSEAQFRAIFEQAAVGIAQTGLDGDFIQVNEKLCKLLGYSRAQFLRKNVSDITHPDEREIDNKFFGKLLTGEIETFTREKRYLHKNGGIVWVKMTVSLVLKSSGEPDYFIGVLEDISERKQAEAALIHSEEKLNSILNSIEDVVWSVKADMSELIYINSQVEKIYGRSPEEFYSNINLWLEVVHPEDRPVVAKVFEQILTTGYQDSEYRIVQPSGKIRWVRARGSLIYDQNGQLLRLDGITTDITEKKQAEEEIEKALSREKELNSLKTRFITMTSHEFRTPLAVISSSAGILNTFGDKLSEAKKREHIQIIENYVQHITELLEDILTINRTETGNLDFKPETFELLGVCQNLVAEMQLSTNQHTIVFTPHCDELNVYLDKKILRQILINLLSNGIKYSPNGGEINFVLNTYNSIIKFKIKDRGIGISPADMKHLFESFYRGGNVEQIQGTGLGLAIVKKCVEVHRGKVTVASKINVGTTFTVTLPLSQSPKPI</sequence>
<dbReference type="InterPro" id="IPR001610">
    <property type="entry name" value="PAC"/>
</dbReference>
<dbReference type="NCBIfam" id="TIGR00229">
    <property type="entry name" value="sensory_box"/>
    <property type="match status" value="7"/>
</dbReference>
<proteinExistence type="inferred from homology"/>
<dbReference type="PROSITE" id="PS50109">
    <property type="entry name" value="HIS_KIN"/>
    <property type="match status" value="1"/>
</dbReference>
<dbReference type="InterPro" id="IPR036890">
    <property type="entry name" value="HATPase_C_sf"/>
</dbReference>
<dbReference type="InterPro" id="IPR000014">
    <property type="entry name" value="PAS"/>
</dbReference>
<keyword evidence="8" id="KW-0175">Coiled coil</keyword>
<comment type="similarity">
    <text evidence="2">In the N-terminal section; belongs to the phytochrome family.</text>
</comment>
<evidence type="ECO:0000256" key="8">
    <source>
        <dbReference type="SAM" id="Coils"/>
    </source>
</evidence>
<dbReference type="InterPro" id="IPR003661">
    <property type="entry name" value="HisK_dim/P_dom"/>
</dbReference>
<dbReference type="CDD" id="cd00075">
    <property type="entry name" value="HATPase"/>
    <property type="match status" value="1"/>
</dbReference>
<evidence type="ECO:0000256" key="6">
    <source>
        <dbReference type="ARBA" id="ARBA00022777"/>
    </source>
</evidence>
<dbReference type="SMART" id="SM00388">
    <property type="entry name" value="HisKA"/>
    <property type="match status" value="1"/>
</dbReference>
<feature type="domain" description="PAC" evidence="12">
    <location>
        <begin position="471"/>
        <end position="523"/>
    </location>
</feature>
<dbReference type="Pfam" id="PF00989">
    <property type="entry name" value="PAS"/>
    <property type="match status" value="1"/>
</dbReference>
<dbReference type="SUPFAM" id="SSF55781">
    <property type="entry name" value="GAF domain-like"/>
    <property type="match status" value="2"/>
</dbReference>
<dbReference type="Gene3D" id="3.30.565.10">
    <property type="entry name" value="Histidine kinase-like ATPase, C-terminal domain"/>
    <property type="match status" value="1"/>
</dbReference>
<feature type="domain" description="PAS" evidence="11">
    <location>
        <begin position="1003"/>
        <end position="1076"/>
    </location>
</feature>
<dbReference type="Pfam" id="PF08447">
    <property type="entry name" value="PAS_3"/>
    <property type="match status" value="1"/>
</dbReference>
<dbReference type="InterPro" id="IPR003594">
    <property type="entry name" value="HATPase_dom"/>
</dbReference>
<dbReference type="InterPro" id="IPR029016">
    <property type="entry name" value="GAF-like_dom_sf"/>
</dbReference>
<dbReference type="PANTHER" id="PTHR43304">
    <property type="entry name" value="PHYTOCHROME-LIKE PROTEIN CPH1"/>
    <property type="match status" value="1"/>
</dbReference>
<evidence type="ECO:0000256" key="7">
    <source>
        <dbReference type="ARBA" id="ARBA00023012"/>
    </source>
</evidence>
<dbReference type="PROSITE" id="PS50113">
    <property type="entry name" value="PAC"/>
    <property type="match status" value="5"/>
</dbReference>
<dbReference type="PANTHER" id="PTHR43304:SF1">
    <property type="entry name" value="PAC DOMAIN-CONTAINING PROTEIN"/>
    <property type="match status" value="1"/>
</dbReference>
<dbReference type="InterPro" id="IPR000700">
    <property type="entry name" value="PAS-assoc_C"/>
</dbReference>
<gene>
    <name evidence="13" type="ORF">DSM107014_02980</name>
</gene>
<evidence type="ECO:0000256" key="2">
    <source>
        <dbReference type="ARBA" id="ARBA00006402"/>
    </source>
</evidence>
<evidence type="ECO:0000259" key="11">
    <source>
        <dbReference type="PROSITE" id="PS50112"/>
    </source>
</evidence>
<protein>
    <recommendedName>
        <fullName evidence="3">histidine kinase</fullName>
        <ecNumber evidence="3">2.7.13.3</ecNumber>
    </recommendedName>
</protein>
<dbReference type="Pfam" id="PF13426">
    <property type="entry name" value="PAS_9"/>
    <property type="match status" value="3"/>
</dbReference>
<dbReference type="InterPro" id="IPR003018">
    <property type="entry name" value="GAF"/>
</dbReference>
<keyword evidence="7" id="KW-0902">Two-component regulatory system</keyword>
<dbReference type="SUPFAM" id="SSF47384">
    <property type="entry name" value="Homodimeric domain of signal transducing histidine kinase"/>
    <property type="match status" value="1"/>
</dbReference>
<dbReference type="SMART" id="SM00065">
    <property type="entry name" value="GAF"/>
    <property type="match status" value="2"/>
</dbReference>
<evidence type="ECO:0000256" key="3">
    <source>
        <dbReference type="ARBA" id="ARBA00012438"/>
    </source>
</evidence>
<feature type="domain" description="PAS" evidence="11">
    <location>
        <begin position="524"/>
        <end position="568"/>
    </location>
</feature>
<dbReference type="CDD" id="cd00130">
    <property type="entry name" value="PAS"/>
    <property type="match status" value="5"/>
</dbReference>
<dbReference type="InterPro" id="IPR016132">
    <property type="entry name" value="Phyto_chromo_attachment"/>
</dbReference>
<reference evidence="13" key="1">
    <citation type="submission" date="2021-02" db="EMBL/GenBank/DDBJ databases">
        <title>Metagenome analyses of Stigonema ocellatum DSM 106950, Chlorogloea purpurea SAG 13.99 and Gomphosphaeria aponina DSM 107014.</title>
        <authorList>
            <person name="Marter P."/>
            <person name="Huang S."/>
        </authorList>
    </citation>
    <scope>NUCLEOTIDE SEQUENCE</scope>
    <source>
        <strain evidence="13">JP213</strain>
    </source>
</reference>
<dbReference type="PROSITE" id="PS50112">
    <property type="entry name" value="PAS"/>
    <property type="match status" value="4"/>
</dbReference>
<dbReference type="Pfam" id="PF08448">
    <property type="entry name" value="PAS_4"/>
    <property type="match status" value="1"/>
</dbReference>
<evidence type="ECO:0000259" key="10">
    <source>
        <dbReference type="PROSITE" id="PS50109"/>
    </source>
</evidence>